<name>A0A367FH51_9ACTN</name>
<dbReference type="GO" id="GO:0005829">
    <property type="term" value="C:cytosol"/>
    <property type="evidence" value="ECO:0007669"/>
    <property type="project" value="TreeGrafter"/>
</dbReference>
<evidence type="ECO:0000313" key="6">
    <source>
        <dbReference type="EMBL" id="RCG29708.1"/>
    </source>
</evidence>
<sequence>MRWKVNSEVPLYTDQWLDIRLADVELPDGSRIGHRLVRMAPGAAAVVVDDRRHVLMIWRHRFITDSWGWEIPGGHVDAGEEPIAAAAREVVEETGWRPGPLRPMLTMQPLSGISDCEQHIFRADGAVRLGPPLDGSEAERVDWVPLADVRGLIGKREIVAGSTIAALLYLLGEA</sequence>
<comment type="caution">
    <text evidence="6">The sequence shown here is derived from an EMBL/GenBank/DDBJ whole genome shotgun (WGS) entry which is preliminary data.</text>
</comment>
<evidence type="ECO:0000256" key="4">
    <source>
        <dbReference type="RuleBase" id="RU003476"/>
    </source>
</evidence>
<keyword evidence="7" id="KW-1185">Reference proteome</keyword>
<dbReference type="Pfam" id="PF00293">
    <property type="entry name" value="NUDIX"/>
    <property type="match status" value="1"/>
</dbReference>
<reference evidence="6 7" key="1">
    <citation type="submission" date="2018-06" db="EMBL/GenBank/DDBJ databases">
        <title>Sphaerisporangium craniellae sp. nov., isolated from a marine sponge in the South China Sea.</title>
        <authorList>
            <person name="Li L."/>
        </authorList>
    </citation>
    <scope>NUCLEOTIDE SEQUENCE [LARGE SCALE GENOMIC DNA]</scope>
    <source>
        <strain evidence="6 7">CCTCC AA 208026</strain>
    </source>
</reference>
<dbReference type="InterPro" id="IPR015797">
    <property type="entry name" value="NUDIX_hydrolase-like_dom_sf"/>
</dbReference>
<dbReference type="InterPro" id="IPR020084">
    <property type="entry name" value="NUDIX_hydrolase_CS"/>
</dbReference>
<proteinExistence type="inferred from homology"/>
<feature type="domain" description="Nudix hydrolase" evidence="5">
    <location>
        <begin position="37"/>
        <end position="166"/>
    </location>
</feature>
<comment type="cofactor">
    <cofactor evidence="1">
        <name>Mg(2+)</name>
        <dbReference type="ChEBI" id="CHEBI:18420"/>
    </cofactor>
</comment>
<dbReference type="PANTHER" id="PTHR11839">
    <property type="entry name" value="UDP/ADP-SUGAR PYROPHOSPHATASE"/>
    <property type="match status" value="1"/>
</dbReference>
<dbReference type="Gene3D" id="3.90.79.10">
    <property type="entry name" value="Nucleoside Triphosphate Pyrophosphohydrolase"/>
    <property type="match status" value="1"/>
</dbReference>
<dbReference type="PANTHER" id="PTHR11839:SF18">
    <property type="entry name" value="NUDIX HYDROLASE DOMAIN-CONTAINING PROTEIN"/>
    <property type="match status" value="1"/>
</dbReference>
<gene>
    <name evidence="6" type="ORF">DQ384_19205</name>
</gene>
<comment type="similarity">
    <text evidence="2 4">Belongs to the Nudix hydrolase family.</text>
</comment>
<dbReference type="EMBL" id="QOIL01000010">
    <property type="protein sequence ID" value="RCG29708.1"/>
    <property type="molecule type" value="Genomic_DNA"/>
</dbReference>
<evidence type="ECO:0000259" key="5">
    <source>
        <dbReference type="PROSITE" id="PS51462"/>
    </source>
</evidence>
<dbReference type="PRINTS" id="PR00502">
    <property type="entry name" value="NUDIXFAMILY"/>
</dbReference>
<evidence type="ECO:0000256" key="2">
    <source>
        <dbReference type="ARBA" id="ARBA00005582"/>
    </source>
</evidence>
<dbReference type="GO" id="GO:0019693">
    <property type="term" value="P:ribose phosphate metabolic process"/>
    <property type="evidence" value="ECO:0007669"/>
    <property type="project" value="TreeGrafter"/>
</dbReference>
<accession>A0A367FH51</accession>
<organism evidence="6 7">
    <name type="scientific">Sphaerisporangium album</name>
    <dbReference type="NCBI Taxonomy" id="509200"/>
    <lineage>
        <taxon>Bacteria</taxon>
        <taxon>Bacillati</taxon>
        <taxon>Actinomycetota</taxon>
        <taxon>Actinomycetes</taxon>
        <taxon>Streptosporangiales</taxon>
        <taxon>Streptosporangiaceae</taxon>
        <taxon>Sphaerisporangium</taxon>
    </lineage>
</organism>
<dbReference type="GO" id="GO:0006753">
    <property type="term" value="P:nucleoside phosphate metabolic process"/>
    <property type="evidence" value="ECO:0007669"/>
    <property type="project" value="TreeGrafter"/>
</dbReference>
<dbReference type="OrthoDB" id="177518at2"/>
<evidence type="ECO:0000313" key="7">
    <source>
        <dbReference type="Proteomes" id="UP000253094"/>
    </source>
</evidence>
<dbReference type="AlphaFoldDB" id="A0A367FH51"/>
<dbReference type="Proteomes" id="UP000253094">
    <property type="component" value="Unassembled WGS sequence"/>
</dbReference>
<evidence type="ECO:0000256" key="3">
    <source>
        <dbReference type="ARBA" id="ARBA00022801"/>
    </source>
</evidence>
<dbReference type="CDD" id="cd03424">
    <property type="entry name" value="NUDIX_ADPRase_Nudt5_UGPPase_Nudt14"/>
    <property type="match status" value="1"/>
</dbReference>
<dbReference type="InterPro" id="IPR000086">
    <property type="entry name" value="NUDIX_hydrolase_dom"/>
</dbReference>
<protein>
    <submittedName>
        <fullName evidence="6">NUDIX hydrolase</fullName>
    </submittedName>
</protein>
<keyword evidence="3 4" id="KW-0378">Hydrolase</keyword>
<dbReference type="PROSITE" id="PS51462">
    <property type="entry name" value="NUDIX"/>
    <property type="match status" value="1"/>
</dbReference>
<dbReference type="PROSITE" id="PS00893">
    <property type="entry name" value="NUDIX_BOX"/>
    <property type="match status" value="1"/>
</dbReference>
<dbReference type="SUPFAM" id="SSF55811">
    <property type="entry name" value="Nudix"/>
    <property type="match status" value="1"/>
</dbReference>
<dbReference type="InterPro" id="IPR020476">
    <property type="entry name" value="Nudix_hydrolase"/>
</dbReference>
<evidence type="ECO:0000256" key="1">
    <source>
        <dbReference type="ARBA" id="ARBA00001946"/>
    </source>
</evidence>
<dbReference type="GO" id="GO:0016462">
    <property type="term" value="F:pyrophosphatase activity"/>
    <property type="evidence" value="ECO:0007669"/>
    <property type="project" value="UniProtKB-ARBA"/>
</dbReference>
<dbReference type="RefSeq" id="WP_114030216.1">
    <property type="nucleotide sequence ID" value="NZ_QOIL01000010.1"/>
</dbReference>